<name>A0ABV7CFP9_9GAMM</name>
<dbReference type="EMBL" id="JBHRSD010000002">
    <property type="protein sequence ID" value="MFC3031391.1"/>
    <property type="molecule type" value="Genomic_DNA"/>
</dbReference>
<evidence type="ECO:0000256" key="1">
    <source>
        <dbReference type="SAM" id="Phobius"/>
    </source>
</evidence>
<reference evidence="3" key="1">
    <citation type="journal article" date="2019" name="Int. J. Syst. Evol. Microbiol.">
        <title>The Global Catalogue of Microorganisms (GCM) 10K type strain sequencing project: providing services to taxonomists for standard genome sequencing and annotation.</title>
        <authorList>
            <consortium name="The Broad Institute Genomics Platform"/>
            <consortium name="The Broad Institute Genome Sequencing Center for Infectious Disease"/>
            <person name="Wu L."/>
            <person name="Ma J."/>
        </authorList>
    </citation>
    <scope>NUCLEOTIDE SEQUENCE [LARGE SCALE GENOMIC DNA]</scope>
    <source>
        <strain evidence="3">KCTC 42730</strain>
    </source>
</reference>
<keyword evidence="3" id="KW-1185">Reference proteome</keyword>
<sequence>MFSLNGYWLVLCSVLLVLAVLPSWVKSRKAFKKRKWRSVKLTGLTRVKAAKTGPLELLSESGLLAQFEYQGQHYSCQMAFRDTLWQRFQAKLDTHIWVDPDNLQQCHHNAQQAYRYSKLWLLSALLLMLCAALAALTA</sequence>
<proteinExistence type="predicted"/>
<evidence type="ECO:0000313" key="2">
    <source>
        <dbReference type="EMBL" id="MFC3031391.1"/>
    </source>
</evidence>
<evidence type="ECO:0008006" key="4">
    <source>
        <dbReference type="Google" id="ProtNLM"/>
    </source>
</evidence>
<protein>
    <recommendedName>
        <fullName evidence="4">DUF3592 domain-containing protein</fullName>
    </recommendedName>
</protein>
<comment type="caution">
    <text evidence="2">The sequence shown here is derived from an EMBL/GenBank/DDBJ whole genome shotgun (WGS) entry which is preliminary data.</text>
</comment>
<feature type="transmembrane region" description="Helical" evidence="1">
    <location>
        <begin position="6"/>
        <end position="25"/>
    </location>
</feature>
<organism evidence="2 3">
    <name type="scientific">Pseudoalteromonas fenneropenaei</name>
    <dbReference type="NCBI Taxonomy" id="1737459"/>
    <lineage>
        <taxon>Bacteria</taxon>
        <taxon>Pseudomonadati</taxon>
        <taxon>Pseudomonadota</taxon>
        <taxon>Gammaproteobacteria</taxon>
        <taxon>Alteromonadales</taxon>
        <taxon>Pseudoalteromonadaceae</taxon>
        <taxon>Pseudoalteromonas</taxon>
    </lineage>
</organism>
<evidence type="ECO:0000313" key="3">
    <source>
        <dbReference type="Proteomes" id="UP001595453"/>
    </source>
</evidence>
<dbReference type="Proteomes" id="UP001595453">
    <property type="component" value="Unassembled WGS sequence"/>
</dbReference>
<keyword evidence="1" id="KW-0472">Membrane</keyword>
<feature type="transmembrane region" description="Helical" evidence="1">
    <location>
        <begin position="119"/>
        <end position="137"/>
    </location>
</feature>
<dbReference type="RefSeq" id="WP_377120569.1">
    <property type="nucleotide sequence ID" value="NZ_JBHRSD010000002.1"/>
</dbReference>
<keyword evidence="1" id="KW-0812">Transmembrane</keyword>
<accession>A0ABV7CFP9</accession>
<gene>
    <name evidence="2" type="ORF">ACFOEE_02465</name>
</gene>
<keyword evidence="1" id="KW-1133">Transmembrane helix</keyword>